<reference evidence="2 3" key="1">
    <citation type="submission" date="2020-10" db="EMBL/GenBank/DDBJ databases">
        <authorList>
            <person name="Castelo-Branco R."/>
            <person name="Eusebio N."/>
            <person name="Adriana R."/>
            <person name="Vieira A."/>
            <person name="Brugerolle De Fraissinette N."/>
            <person name="Rezende De Castro R."/>
            <person name="Schneider M.P."/>
            <person name="Vasconcelos V."/>
            <person name="Leao P.N."/>
        </authorList>
    </citation>
    <scope>NUCLEOTIDE SEQUENCE [LARGE SCALE GENOMIC DNA]</scope>
    <source>
        <strain evidence="2 3">LEGE 06123</strain>
    </source>
</reference>
<evidence type="ECO:0000259" key="1">
    <source>
        <dbReference type="Pfam" id="PF00345"/>
    </source>
</evidence>
<dbReference type="EMBL" id="JADEWN010000037">
    <property type="protein sequence ID" value="MBE9191686.1"/>
    <property type="molecule type" value="Genomic_DNA"/>
</dbReference>
<comment type="caution">
    <text evidence="2">The sequence shown here is derived from an EMBL/GenBank/DDBJ whole genome shotgun (WGS) entry which is preliminary data.</text>
</comment>
<dbReference type="PANTHER" id="PTHR30251:SF4">
    <property type="entry name" value="SLR1668 PROTEIN"/>
    <property type="match status" value="1"/>
</dbReference>
<gene>
    <name evidence="2" type="ORF">IQ230_15285</name>
</gene>
<keyword evidence="3" id="KW-1185">Reference proteome</keyword>
<dbReference type="Pfam" id="PF00345">
    <property type="entry name" value="PapD_N"/>
    <property type="match status" value="1"/>
</dbReference>
<dbReference type="RefSeq" id="WP_193932809.1">
    <property type="nucleotide sequence ID" value="NZ_CAWPMZ010000069.1"/>
</dbReference>
<organism evidence="2 3">
    <name type="scientific">Gloeocapsopsis crepidinum LEGE 06123</name>
    <dbReference type="NCBI Taxonomy" id="588587"/>
    <lineage>
        <taxon>Bacteria</taxon>
        <taxon>Bacillati</taxon>
        <taxon>Cyanobacteriota</taxon>
        <taxon>Cyanophyceae</taxon>
        <taxon>Oscillatoriophycideae</taxon>
        <taxon>Chroococcales</taxon>
        <taxon>Chroococcaceae</taxon>
        <taxon>Gloeocapsopsis</taxon>
    </lineage>
</organism>
<feature type="domain" description="Pili assembly chaperone N-terminal" evidence="1">
    <location>
        <begin position="41"/>
        <end position="157"/>
    </location>
</feature>
<dbReference type="Proteomes" id="UP000651156">
    <property type="component" value="Unassembled WGS sequence"/>
</dbReference>
<sequence>MKNTLKLIFLFFSFILLSDVQPAFSFQLLPISRTFSPAGSGATQSYQVINDTQEKLAVEVSIVERQIDIAGQESHKQAEDDFLIYPPQILLNPGESQTVRVTWLGEPKPSKELAYRLVAEQLPINLEKPQDNQSQPVGTVKLLMRYLGSIYIRPTNVKQNVVLETIEPLQRKNGEKQLAITLHNQGTAHAVLKNLQLRLSAAGQKSMVNLKGEQLAAMNNAVILSGNKRRFIIPHPPELSTGAVTATLDFSRN</sequence>
<proteinExistence type="predicted"/>
<dbReference type="InterPro" id="IPR016147">
    <property type="entry name" value="Pili_assmbl_chaperone_N"/>
</dbReference>
<dbReference type="SUPFAM" id="SSF49354">
    <property type="entry name" value="PapD-like"/>
    <property type="match status" value="1"/>
</dbReference>
<dbReference type="PANTHER" id="PTHR30251">
    <property type="entry name" value="PILUS ASSEMBLY CHAPERONE"/>
    <property type="match status" value="1"/>
</dbReference>
<dbReference type="Gene3D" id="2.60.40.10">
    <property type="entry name" value="Immunoglobulins"/>
    <property type="match status" value="1"/>
</dbReference>
<evidence type="ECO:0000313" key="2">
    <source>
        <dbReference type="EMBL" id="MBE9191686.1"/>
    </source>
</evidence>
<dbReference type="InterPro" id="IPR013783">
    <property type="entry name" value="Ig-like_fold"/>
</dbReference>
<name>A0ABR9UTQ4_9CHRO</name>
<accession>A0ABR9UTQ4</accession>
<evidence type="ECO:0000313" key="3">
    <source>
        <dbReference type="Proteomes" id="UP000651156"/>
    </source>
</evidence>
<dbReference type="InterPro" id="IPR050643">
    <property type="entry name" value="Periplasmic_pilus_chap"/>
</dbReference>
<protein>
    <submittedName>
        <fullName evidence="2">Molecular chaperone</fullName>
    </submittedName>
</protein>
<dbReference type="InterPro" id="IPR008962">
    <property type="entry name" value="PapD-like_sf"/>
</dbReference>